<dbReference type="PANTHER" id="PTHR47197">
    <property type="entry name" value="PROTEIN NIRF"/>
    <property type="match status" value="1"/>
</dbReference>
<dbReference type="OrthoDB" id="9770071at2"/>
<dbReference type="InterPro" id="IPR015943">
    <property type="entry name" value="WD40/YVTN_repeat-like_dom_sf"/>
</dbReference>
<evidence type="ECO:0008006" key="3">
    <source>
        <dbReference type="Google" id="ProtNLM"/>
    </source>
</evidence>
<name>A0A398B7P4_9BACI</name>
<dbReference type="NCBIfam" id="TIGR02276">
    <property type="entry name" value="beta_rpt_yvtn"/>
    <property type="match status" value="1"/>
</dbReference>
<keyword evidence="2" id="KW-1185">Reference proteome</keyword>
<sequence length="91" mass="9459">MAYNPLTNSLYVPDFNANQVTVIDAATNTVTAVIPVSNGPFIARVDPATNLVYVSNISGGTVTVIDPNSNTIVNTIPGFASSFGLDFVPSP</sequence>
<organism evidence="1 2">
    <name type="scientific">Mesobacillus zeae</name>
    <dbReference type="NCBI Taxonomy" id="1917180"/>
    <lineage>
        <taxon>Bacteria</taxon>
        <taxon>Bacillati</taxon>
        <taxon>Bacillota</taxon>
        <taxon>Bacilli</taxon>
        <taxon>Bacillales</taxon>
        <taxon>Bacillaceae</taxon>
        <taxon>Mesobacillus</taxon>
    </lineage>
</organism>
<comment type="caution">
    <text evidence="1">The sequence shown here is derived from an EMBL/GenBank/DDBJ whole genome shotgun (WGS) entry which is preliminary data.</text>
</comment>
<proteinExistence type="predicted"/>
<evidence type="ECO:0000313" key="1">
    <source>
        <dbReference type="EMBL" id="RID83733.1"/>
    </source>
</evidence>
<evidence type="ECO:0000313" key="2">
    <source>
        <dbReference type="Proteomes" id="UP000265816"/>
    </source>
</evidence>
<dbReference type="InterPro" id="IPR011045">
    <property type="entry name" value="N2O_reductase_N"/>
</dbReference>
<protein>
    <recommendedName>
        <fullName evidence="3">YncE family protein</fullName>
    </recommendedName>
</protein>
<reference evidence="1 2" key="1">
    <citation type="submission" date="2018-08" db="EMBL/GenBank/DDBJ databases">
        <title>Bacillus jemisoniae sp. nov., Bacillus chryseoplanitiae sp. nov., Bacillus resnikiae sp. nov., and Bacillus frankliniae sp. nov., isolated from Viking spacecraft and associated surfaces.</title>
        <authorList>
            <person name="Seuylemezian A."/>
            <person name="Vaishampayan P."/>
        </authorList>
    </citation>
    <scope>NUCLEOTIDE SEQUENCE [LARGE SCALE GENOMIC DNA]</scope>
    <source>
        <strain evidence="1 2">JJ-247</strain>
    </source>
</reference>
<dbReference type="InterPro" id="IPR011964">
    <property type="entry name" value="YVTN_b-propeller_repeat"/>
</dbReference>
<dbReference type="InterPro" id="IPR051200">
    <property type="entry name" value="Host-pathogen_enzymatic-act"/>
</dbReference>
<dbReference type="Gene3D" id="2.130.10.10">
    <property type="entry name" value="YVTN repeat-like/Quinoprotein amine dehydrogenase"/>
    <property type="match status" value="1"/>
</dbReference>
<dbReference type="EMBL" id="QWVT01000024">
    <property type="protein sequence ID" value="RID83733.1"/>
    <property type="molecule type" value="Genomic_DNA"/>
</dbReference>
<dbReference type="RefSeq" id="WP_119113509.1">
    <property type="nucleotide sequence ID" value="NZ_JABUHL010000001.1"/>
</dbReference>
<dbReference type="AlphaFoldDB" id="A0A398B7P4"/>
<dbReference type="Proteomes" id="UP000265816">
    <property type="component" value="Unassembled WGS sequence"/>
</dbReference>
<dbReference type="SUPFAM" id="SSF50974">
    <property type="entry name" value="Nitrous oxide reductase, N-terminal domain"/>
    <property type="match status" value="1"/>
</dbReference>
<dbReference type="PANTHER" id="PTHR47197:SF3">
    <property type="entry name" value="DIHYDRO-HEME D1 DEHYDROGENASE"/>
    <property type="match status" value="1"/>
</dbReference>
<gene>
    <name evidence="1" type="ORF">D1970_14050</name>
</gene>
<accession>A0A398B7P4</accession>